<dbReference type="AlphaFoldDB" id="A0A0S4TIV2"/>
<dbReference type="Pfam" id="PF02201">
    <property type="entry name" value="SWIB"/>
    <property type="match status" value="1"/>
</dbReference>
<evidence type="ECO:0000313" key="3">
    <source>
        <dbReference type="EMBL" id="PPS93918.1"/>
    </source>
</evidence>
<dbReference type="InterPro" id="IPR003121">
    <property type="entry name" value="SWIB_MDM2_domain"/>
</dbReference>
<dbReference type="EMBL" id="JTAI01000005">
    <property type="protein sequence ID" value="PPS93918.1"/>
    <property type="molecule type" value="Genomic_DNA"/>
</dbReference>
<sequence>MGYKHISSDDCENSIEVDCNIVKNMQAPCQEVENHFSSIPVTSLNLEEKHEEGRALKKIKAKEKTYTIKTVIDKHIGTDWANSRIMTNLIPSKDCIESQIAIIMSSCNLNVITLRKLYAILSICFNINLLNIDIQNVYQIIRENLLKQRKTDKQEIKKTKRVRDKKKNQIKGLIKFMGEDIVSIKSCTLRIKQYCEENKLVHPSNAKIFTLDQNLKDIFPGRDSISKNVNDIQNLLRISNIEIEKECSNLHEQMINENDALKL</sequence>
<dbReference type="VEuPathDB" id="CryptoDB:CHUDEA7_3260"/>
<organism evidence="2">
    <name type="scientific">Cryptosporidium hominis</name>
    <dbReference type="NCBI Taxonomy" id="237895"/>
    <lineage>
        <taxon>Eukaryota</taxon>
        <taxon>Sar</taxon>
        <taxon>Alveolata</taxon>
        <taxon>Apicomplexa</taxon>
        <taxon>Conoidasida</taxon>
        <taxon>Coccidia</taxon>
        <taxon>Eucoccidiorida</taxon>
        <taxon>Eimeriorina</taxon>
        <taxon>Cryptosporidiidae</taxon>
        <taxon>Cryptosporidium</taxon>
    </lineage>
</organism>
<dbReference type="Gene3D" id="1.10.245.10">
    <property type="entry name" value="SWIB/MDM2 domain"/>
    <property type="match status" value="1"/>
</dbReference>
<evidence type="ECO:0000313" key="4">
    <source>
        <dbReference type="Proteomes" id="UP001429100"/>
    </source>
</evidence>
<dbReference type="VEuPathDB" id="CryptoDB:ChTU502y2012_407g1595"/>
<dbReference type="InterPro" id="IPR036885">
    <property type="entry name" value="SWIB_MDM2_dom_sf"/>
</dbReference>
<evidence type="ECO:0000259" key="1">
    <source>
        <dbReference type="Pfam" id="PF02201"/>
    </source>
</evidence>
<reference evidence="2" key="2">
    <citation type="submission" date="2015-08" db="EMBL/GenBank/DDBJ databases">
        <authorList>
            <person name="Babu N.S."/>
            <person name="Beckwith C.J."/>
            <person name="Beseler K.G."/>
            <person name="Brison A."/>
            <person name="Carone J.V."/>
            <person name="Caskin T.P."/>
            <person name="Diamond M."/>
            <person name="Durham M.E."/>
            <person name="Foxe J.M."/>
            <person name="Go M."/>
            <person name="Henderson B.A."/>
            <person name="Jones I.B."/>
            <person name="McGettigan J.A."/>
            <person name="Micheletti S.J."/>
            <person name="Nasrallah M.E."/>
            <person name="Ortiz D."/>
            <person name="Piller C.R."/>
            <person name="Privatt S.R."/>
            <person name="Schneider S.L."/>
            <person name="Sharp S."/>
            <person name="Smith T.C."/>
            <person name="Stanton J.D."/>
            <person name="Ullery H.E."/>
            <person name="Wilson R.J."/>
            <person name="Serrano M.G."/>
            <person name="Buck G."/>
            <person name="Lee V."/>
            <person name="Wang Y."/>
            <person name="Carvalho R."/>
            <person name="Voegtly L."/>
            <person name="Shi R."/>
            <person name="Duckworth R."/>
            <person name="Johnson A."/>
            <person name="Loviza R."/>
            <person name="Walstead R."/>
            <person name="Shah Z."/>
            <person name="Kiflezghi M."/>
            <person name="Wade K."/>
            <person name="Ball S.L."/>
            <person name="Bradley K.W."/>
            <person name="Asai D.J."/>
            <person name="Bowman C.A."/>
            <person name="Russell D.A."/>
            <person name="Pope W.H."/>
            <person name="Jacobs-Sera D."/>
            <person name="Hendrix R.W."/>
            <person name="Hatfull G.F."/>
        </authorList>
    </citation>
    <scope>NUCLEOTIDE SEQUENCE [LARGE SCALE GENOMIC DNA]</scope>
</reference>
<keyword evidence="4" id="KW-1185">Reference proteome</keyword>
<dbReference type="Proteomes" id="UP000199752">
    <property type="component" value="Chromosome 7"/>
</dbReference>
<gene>
    <name evidence="2" type="ORF">CHUDEA7_3260</name>
    <name evidence="3" type="ORF">GY17_00003043</name>
</gene>
<reference evidence="3 4" key="1">
    <citation type="submission" date="2014-11" db="EMBL/GenBank/DDBJ databases">
        <title>Comparative genomic analysis of Cryptosporidium hominis reveals occurrence of genetic recombination in virulent subtypes.</title>
        <authorList>
            <person name="Guo Y."/>
            <person name="Tang K."/>
            <person name="Frace M."/>
            <person name="Li N."/>
            <person name="Roellig D.M."/>
            <person name="Sammons S."/>
            <person name="Knipe K."/>
            <person name="Rowe L."/>
            <person name="Feng Y."/>
            <person name="Xiao L."/>
        </authorList>
    </citation>
    <scope>NUCLEOTIDE SEQUENCE [LARGE SCALE GENOMIC DNA]</scope>
    <source>
        <strain evidence="3">30976</strain>
    </source>
</reference>
<dbReference type="EMBL" id="LN877953">
    <property type="protein sequence ID" value="CUV07312.1"/>
    <property type="molecule type" value="Genomic_DNA"/>
</dbReference>
<feature type="domain" description="DM2" evidence="1">
    <location>
        <begin position="173"/>
        <end position="226"/>
    </location>
</feature>
<dbReference type="SUPFAM" id="SSF47592">
    <property type="entry name" value="SWIB/MDM2 domain"/>
    <property type="match status" value="1"/>
</dbReference>
<reference evidence="3 4" key="3">
    <citation type="submission" date="2017-10" db="EMBL/GenBank/DDBJ databases">
        <title>Consistent, comparative and evidence-based genome annotation and re-annotation for the closely-related species, Cryptosporidium parvum, C. hominis and C. tyzzeri.</title>
        <authorList>
            <person name="Baptista R.P."/>
            <person name="Li Y."/>
            <person name="Sateriale A."/>
            <person name="Striepen B."/>
            <person name="Kissinger J.C."/>
        </authorList>
    </citation>
    <scope>NUCLEOTIDE SEQUENCE [LARGE SCALE GENOMIC DNA]</scope>
    <source>
        <strain evidence="3">30976</strain>
    </source>
</reference>
<dbReference type="VEuPathDB" id="CryptoDB:Chro.70364"/>
<proteinExistence type="predicted"/>
<name>A0A0S4TIV2_CRYHO</name>
<protein>
    <submittedName>
        <fullName evidence="3">SWIB/MDM2 domain containing protein</fullName>
    </submittedName>
</protein>
<evidence type="ECO:0000313" key="2">
    <source>
        <dbReference type="EMBL" id="CUV07312.1"/>
    </source>
</evidence>
<dbReference type="VEuPathDB" id="CryptoDB:GY17_00003043"/>
<accession>A0A0S4TIV2</accession>
<dbReference type="OrthoDB" id="339835at2759"/>
<dbReference type="Proteomes" id="UP001429100">
    <property type="component" value="Unassembled WGS sequence"/>
</dbReference>